<dbReference type="EMBL" id="JBHUGY010000039">
    <property type="protein sequence ID" value="MFD2056439.1"/>
    <property type="molecule type" value="Genomic_DNA"/>
</dbReference>
<evidence type="ECO:0000313" key="3">
    <source>
        <dbReference type="Proteomes" id="UP001597349"/>
    </source>
</evidence>
<comment type="caution">
    <text evidence="2">The sequence shown here is derived from an EMBL/GenBank/DDBJ whole genome shotgun (WGS) entry which is preliminary data.</text>
</comment>
<dbReference type="RefSeq" id="WP_379023589.1">
    <property type="nucleotide sequence ID" value="NZ_JBHUGY010000039.1"/>
</dbReference>
<dbReference type="InterPro" id="IPR045492">
    <property type="entry name" value="DUF6434"/>
</dbReference>
<proteinExistence type="predicted"/>
<name>A0ABW4WJ79_9HYPH</name>
<evidence type="ECO:0000313" key="2">
    <source>
        <dbReference type="EMBL" id="MFD2056439.1"/>
    </source>
</evidence>
<organism evidence="2 3">
    <name type="scientific">Mesorhizobium calcicola</name>
    <dbReference type="NCBI Taxonomy" id="1300310"/>
    <lineage>
        <taxon>Bacteria</taxon>
        <taxon>Pseudomonadati</taxon>
        <taxon>Pseudomonadota</taxon>
        <taxon>Alphaproteobacteria</taxon>
        <taxon>Hyphomicrobiales</taxon>
        <taxon>Phyllobacteriaceae</taxon>
        <taxon>Mesorhizobium</taxon>
    </lineage>
</organism>
<dbReference type="Proteomes" id="UP001597349">
    <property type="component" value="Unassembled WGS sequence"/>
</dbReference>
<accession>A0ABW4WJ79</accession>
<evidence type="ECO:0000259" key="1">
    <source>
        <dbReference type="Pfam" id="PF20026"/>
    </source>
</evidence>
<protein>
    <submittedName>
        <fullName evidence="2">DUF6434 domain-containing protein</fullName>
    </submittedName>
</protein>
<keyword evidence="3" id="KW-1185">Reference proteome</keyword>
<dbReference type="Pfam" id="PF20026">
    <property type="entry name" value="DUF6434"/>
    <property type="match status" value="1"/>
</dbReference>
<feature type="domain" description="DUF6434" evidence="1">
    <location>
        <begin position="4"/>
        <end position="29"/>
    </location>
</feature>
<gene>
    <name evidence="2" type="ORF">ACFSQT_26190</name>
</gene>
<reference evidence="3" key="1">
    <citation type="journal article" date="2019" name="Int. J. Syst. Evol. Microbiol.">
        <title>The Global Catalogue of Microorganisms (GCM) 10K type strain sequencing project: providing services to taxonomists for standard genome sequencing and annotation.</title>
        <authorList>
            <consortium name="The Broad Institute Genomics Platform"/>
            <consortium name="The Broad Institute Genome Sequencing Center for Infectious Disease"/>
            <person name="Wu L."/>
            <person name="Ma J."/>
        </authorList>
    </citation>
    <scope>NUCLEOTIDE SEQUENCE [LARGE SCALE GENOMIC DNA]</scope>
    <source>
        <strain evidence="3">CGMCC 1.16226</strain>
    </source>
</reference>
<sequence>MKPFYWHADPISRATAVTKSYRNTWNVRSRGFAGLWPKARRAHATRFRLSFVHVIVPNRCALSGGMHCGQP</sequence>